<accession>A0AAD5DS98</accession>
<sequence>MATAHNKAADAGSSGTAAAASGATAAAPQLLFRTINRELGHPNANDDYIAPMFRERLMPLRSWVQRSVPGMLSLTRRGVEHPDVGVPGVCNFVDARTKWMDEALKQASALWDRCFQMTALDEGVTQVACIAAGYDTRAYRFARQGFFEVDLPSASKRKQALVKACLSKDIPRPTYIAADLSKARRACTHSCAAAVTLSQALAGSGFDPAAAVSNLIASVADLAAPGSRLMFDFLHADAVDGSASYVGFDACQSSVTGKGEAFISGLVPERDDLGAYLAPLGWRLARLWSPRQMVDSQLPHLRWSDEQPPICSFYSYAAVERQAPEEEEAEEAAVAAQGAAAAVPPVSKPVPAALAHSTSAPPSFQIKASAGGKAD</sequence>
<evidence type="ECO:0000313" key="5">
    <source>
        <dbReference type="Proteomes" id="UP001205105"/>
    </source>
</evidence>
<dbReference type="Proteomes" id="UP001205105">
    <property type="component" value="Unassembled WGS sequence"/>
</dbReference>
<keyword evidence="2" id="KW-0808">Transferase</keyword>
<keyword evidence="5" id="KW-1185">Reference proteome</keyword>
<dbReference type="PANTHER" id="PTHR43619">
    <property type="entry name" value="S-ADENOSYL-L-METHIONINE-DEPENDENT METHYLTRANSFERASE YKTD-RELATED"/>
    <property type="match status" value="1"/>
</dbReference>
<dbReference type="GO" id="GO:0008168">
    <property type="term" value="F:methyltransferase activity"/>
    <property type="evidence" value="ECO:0007669"/>
    <property type="project" value="UniProtKB-KW"/>
</dbReference>
<evidence type="ECO:0008006" key="6">
    <source>
        <dbReference type="Google" id="ProtNLM"/>
    </source>
</evidence>
<evidence type="ECO:0000313" key="4">
    <source>
        <dbReference type="EMBL" id="KAI7843010.1"/>
    </source>
</evidence>
<dbReference type="AlphaFoldDB" id="A0AAD5DS98"/>
<name>A0AAD5DS98_9CHLO</name>
<reference evidence="4" key="1">
    <citation type="submission" date="2020-11" db="EMBL/GenBank/DDBJ databases">
        <title>Chlorella ohadii genome sequencing and assembly.</title>
        <authorList>
            <person name="Murik O."/>
            <person name="Treves H."/>
            <person name="Kedem I."/>
            <person name="Shotland Y."/>
            <person name="Kaplan A."/>
        </authorList>
    </citation>
    <scope>NUCLEOTIDE SEQUENCE</scope>
    <source>
        <strain evidence="4">1</strain>
    </source>
</reference>
<comment type="caution">
    <text evidence="4">The sequence shown here is derived from an EMBL/GenBank/DDBJ whole genome shotgun (WGS) entry which is preliminary data.</text>
</comment>
<evidence type="ECO:0000256" key="3">
    <source>
        <dbReference type="SAM" id="MobiDB-lite"/>
    </source>
</evidence>
<keyword evidence="1" id="KW-0489">Methyltransferase</keyword>
<dbReference type="Pfam" id="PF04072">
    <property type="entry name" value="LCM"/>
    <property type="match status" value="1"/>
</dbReference>
<dbReference type="PANTHER" id="PTHR43619:SF2">
    <property type="entry name" value="S-ADENOSYL-L-METHIONINE-DEPENDENT METHYLTRANSFERASES SUPERFAMILY PROTEIN"/>
    <property type="match status" value="1"/>
</dbReference>
<gene>
    <name evidence="4" type="ORF">COHA_003343</name>
</gene>
<dbReference type="InterPro" id="IPR029063">
    <property type="entry name" value="SAM-dependent_MTases_sf"/>
</dbReference>
<dbReference type="InterPro" id="IPR007213">
    <property type="entry name" value="Ppm1/Ppm2/Tcmp"/>
</dbReference>
<evidence type="ECO:0000256" key="1">
    <source>
        <dbReference type="ARBA" id="ARBA00022603"/>
    </source>
</evidence>
<dbReference type="Gene3D" id="3.40.50.150">
    <property type="entry name" value="Vaccinia Virus protein VP39"/>
    <property type="match status" value="1"/>
</dbReference>
<feature type="region of interest" description="Disordered" evidence="3">
    <location>
        <begin position="352"/>
        <end position="375"/>
    </location>
</feature>
<protein>
    <recommendedName>
        <fullName evidence="6">S-adenosyl-L-methionine-dependent methyltransferase</fullName>
    </recommendedName>
</protein>
<dbReference type="SUPFAM" id="SSF53335">
    <property type="entry name" value="S-adenosyl-L-methionine-dependent methyltransferases"/>
    <property type="match status" value="1"/>
</dbReference>
<proteinExistence type="predicted"/>
<organism evidence="4 5">
    <name type="scientific">Chlorella ohadii</name>
    <dbReference type="NCBI Taxonomy" id="2649997"/>
    <lineage>
        <taxon>Eukaryota</taxon>
        <taxon>Viridiplantae</taxon>
        <taxon>Chlorophyta</taxon>
        <taxon>core chlorophytes</taxon>
        <taxon>Trebouxiophyceae</taxon>
        <taxon>Chlorellales</taxon>
        <taxon>Chlorellaceae</taxon>
        <taxon>Chlorella clade</taxon>
        <taxon>Chlorella</taxon>
    </lineage>
</organism>
<dbReference type="EMBL" id="JADXDR010000044">
    <property type="protein sequence ID" value="KAI7843010.1"/>
    <property type="molecule type" value="Genomic_DNA"/>
</dbReference>
<dbReference type="GO" id="GO:0032259">
    <property type="term" value="P:methylation"/>
    <property type="evidence" value="ECO:0007669"/>
    <property type="project" value="UniProtKB-KW"/>
</dbReference>
<evidence type="ECO:0000256" key="2">
    <source>
        <dbReference type="ARBA" id="ARBA00022679"/>
    </source>
</evidence>